<protein>
    <submittedName>
        <fullName evidence="2">Uncharacterized protein</fullName>
    </submittedName>
</protein>
<keyword evidence="3" id="KW-1185">Reference proteome</keyword>
<feature type="region of interest" description="Disordered" evidence="1">
    <location>
        <begin position="1"/>
        <end position="41"/>
    </location>
</feature>
<evidence type="ECO:0000313" key="3">
    <source>
        <dbReference type="Proteomes" id="UP001454036"/>
    </source>
</evidence>
<gene>
    <name evidence="2" type="ORF">LIER_38944</name>
</gene>
<evidence type="ECO:0000313" key="2">
    <source>
        <dbReference type="EMBL" id="GAA0159923.1"/>
    </source>
</evidence>
<dbReference type="AlphaFoldDB" id="A0AAV3Q8Q4"/>
<name>A0AAV3Q8Q4_LITER</name>
<evidence type="ECO:0000256" key="1">
    <source>
        <dbReference type="SAM" id="MobiDB-lite"/>
    </source>
</evidence>
<comment type="caution">
    <text evidence="2">The sequence shown here is derived from an EMBL/GenBank/DDBJ whole genome shotgun (WGS) entry which is preliminary data.</text>
</comment>
<proteinExistence type="predicted"/>
<accession>A0AAV3Q8Q4</accession>
<organism evidence="2 3">
    <name type="scientific">Lithospermum erythrorhizon</name>
    <name type="common">Purple gromwell</name>
    <name type="synonym">Lithospermum officinale var. erythrorhizon</name>
    <dbReference type="NCBI Taxonomy" id="34254"/>
    <lineage>
        <taxon>Eukaryota</taxon>
        <taxon>Viridiplantae</taxon>
        <taxon>Streptophyta</taxon>
        <taxon>Embryophyta</taxon>
        <taxon>Tracheophyta</taxon>
        <taxon>Spermatophyta</taxon>
        <taxon>Magnoliopsida</taxon>
        <taxon>eudicotyledons</taxon>
        <taxon>Gunneridae</taxon>
        <taxon>Pentapetalae</taxon>
        <taxon>asterids</taxon>
        <taxon>lamiids</taxon>
        <taxon>Boraginales</taxon>
        <taxon>Boraginaceae</taxon>
        <taxon>Boraginoideae</taxon>
        <taxon>Lithospermeae</taxon>
        <taxon>Lithospermum</taxon>
    </lineage>
</organism>
<sequence>MDKGGGGPKPADGMTSGLGQGKGENSRGMEGKSTYASTVRSNTPYQRMDLAFVAPKLVEGKPMVELPSAVV</sequence>
<reference evidence="2 3" key="1">
    <citation type="submission" date="2024-01" db="EMBL/GenBank/DDBJ databases">
        <title>The complete chloroplast genome sequence of Lithospermum erythrorhizon: insights into the phylogenetic relationship among Boraginaceae species and the maternal lineages of purple gromwells.</title>
        <authorList>
            <person name="Okada T."/>
            <person name="Watanabe K."/>
        </authorList>
    </citation>
    <scope>NUCLEOTIDE SEQUENCE [LARGE SCALE GENOMIC DNA]</scope>
</reference>
<dbReference type="Proteomes" id="UP001454036">
    <property type="component" value="Unassembled WGS sequence"/>
</dbReference>
<dbReference type="EMBL" id="BAABME010020272">
    <property type="protein sequence ID" value="GAA0159923.1"/>
    <property type="molecule type" value="Genomic_DNA"/>
</dbReference>